<dbReference type="InterPro" id="IPR003137">
    <property type="entry name" value="PA_domain"/>
</dbReference>
<dbReference type="AlphaFoldDB" id="A0A200Q0Z2"/>
<feature type="transmembrane region" description="Helical" evidence="17">
    <location>
        <begin position="173"/>
        <end position="197"/>
    </location>
</feature>
<evidence type="ECO:0000256" key="16">
    <source>
        <dbReference type="SAM" id="MobiDB-lite"/>
    </source>
</evidence>
<dbReference type="Pfam" id="PF02225">
    <property type="entry name" value="PA"/>
    <property type="match status" value="1"/>
</dbReference>
<dbReference type="InterPro" id="IPR051653">
    <property type="entry name" value="E3_ligase_sorting_rcpt"/>
</dbReference>
<evidence type="ECO:0000256" key="10">
    <source>
        <dbReference type="ARBA" id="ARBA00023136"/>
    </source>
</evidence>
<dbReference type="SMART" id="SM00184">
    <property type="entry name" value="RING"/>
    <property type="match status" value="1"/>
</dbReference>
<dbReference type="PROSITE" id="PS50089">
    <property type="entry name" value="ZF_RING_2"/>
    <property type="match status" value="1"/>
</dbReference>
<keyword evidence="20" id="KW-1185">Reference proteome</keyword>
<evidence type="ECO:0000256" key="13">
    <source>
        <dbReference type="ARBA" id="ARBA00046288"/>
    </source>
</evidence>
<gene>
    <name evidence="19" type="ORF">BVC80_1679g25</name>
</gene>
<dbReference type="CDD" id="cd02123">
    <property type="entry name" value="PA_C_RZF_like"/>
    <property type="match status" value="1"/>
</dbReference>
<evidence type="ECO:0000256" key="14">
    <source>
        <dbReference type="ARBA" id="ARBA00060484"/>
    </source>
</evidence>
<dbReference type="InParanoid" id="A0A200Q0Z2"/>
<accession>A0A200Q0Z2</accession>
<organism evidence="19 20">
    <name type="scientific">Macleaya cordata</name>
    <name type="common">Five-seeded plume-poppy</name>
    <name type="synonym">Bocconia cordata</name>
    <dbReference type="NCBI Taxonomy" id="56857"/>
    <lineage>
        <taxon>Eukaryota</taxon>
        <taxon>Viridiplantae</taxon>
        <taxon>Streptophyta</taxon>
        <taxon>Embryophyta</taxon>
        <taxon>Tracheophyta</taxon>
        <taxon>Spermatophyta</taxon>
        <taxon>Magnoliopsida</taxon>
        <taxon>Ranunculales</taxon>
        <taxon>Papaveraceae</taxon>
        <taxon>Papaveroideae</taxon>
        <taxon>Macleaya</taxon>
    </lineage>
</organism>
<evidence type="ECO:0000256" key="11">
    <source>
        <dbReference type="ARBA" id="ARBA00023157"/>
    </source>
</evidence>
<dbReference type="InterPro" id="IPR044744">
    <property type="entry name" value="ZNRF4/RNF13/RNF167_PA"/>
</dbReference>
<keyword evidence="2" id="KW-0926">Vacuole</keyword>
<keyword evidence="11" id="KW-1015">Disulfide bond</keyword>
<evidence type="ECO:0000256" key="17">
    <source>
        <dbReference type="SAM" id="Phobius"/>
    </source>
</evidence>
<proteinExistence type="predicted"/>
<dbReference type="FunFam" id="3.30.40.10:FF:000276">
    <property type="entry name" value="Receptor homology region transmembrane domain-and RING domain-containing protein 2"/>
    <property type="match status" value="1"/>
</dbReference>
<keyword evidence="7" id="KW-0862">Zinc</keyword>
<dbReference type="PANTHER" id="PTHR47168">
    <property type="entry name" value="RING ZINC FINGER DOMAIN SUPERFAMILY PROTEIN-RELATED"/>
    <property type="match status" value="1"/>
</dbReference>
<reference evidence="19 20" key="1">
    <citation type="journal article" date="2017" name="Mol. Plant">
        <title>The Genome of Medicinal Plant Macleaya cordata Provides New Insights into Benzylisoquinoline Alkaloids Metabolism.</title>
        <authorList>
            <person name="Liu X."/>
            <person name="Liu Y."/>
            <person name="Huang P."/>
            <person name="Ma Y."/>
            <person name="Qing Z."/>
            <person name="Tang Q."/>
            <person name="Cao H."/>
            <person name="Cheng P."/>
            <person name="Zheng Y."/>
            <person name="Yuan Z."/>
            <person name="Zhou Y."/>
            <person name="Liu J."/>
            <person name="Tang Z."/>
            <person name="Zhuo Y."/>
            <person name="Zhang Y."/>
            <person name="Yu L."/>
            <person name="Huang J."/>
            <person name="Yang P."/>
            <person name="Peng Q."/>
            <person name="Zhang J."/>
            <person name="Jiang W."/>
            <person name="Zhang Z."/>
            <person name="Lin K."/>
            <person name="Ro D.K."/>
            <person name="Chen X."/>
            <person name="Xiong X."/>
            <person name="Shang Y."/>
            <person name="Huang S."/>
            <person name="Zeng J."/>
        </authorList>
    </citation>
    <scope>NUCLEOTIDE SEQUENCE [LARGE SCALE GENOMIC DNA]</scope>
    <source>
        <strain evidence="20">cv. BLH2017</strain>
        <tissue evidence="19">Root</tissue>
    </source>
</reference>
<evidence type="ECO:0000256" key="12">
    <source>
        <dbReference type="ARBA" id="ARBA00023180"/>
    </source>
</evidence>
<evidence type="ECO:0000256" key="6">
    <source>
        <dbReference type="ARBA" id="ARBA00022771"/>
    </source>
</evidence>
<comment type="caution">
    <text evidence="19">The sequence shown here is derived from an EMBL/GenBank/DDBJ whole genome shotgun (WGS) entry which is preliminary data.</text>
</comment>
<dbReference type="Proteomes" id="UP000195402">
    <property type="component" value="Unassembled WGS sequence"/>
</dbReference>
<dbReference type="PANTHER" id="PTHR47168:SF5">
    <property type="entry name" value="RING-TYPE DOMAIN-CONTAINING PROTEIN"/>
    <property type="match status" value="1"/>
</dbReference>
<dbReference type="SUPFAM" id="SSF52025">
    <property type="entry name" value="PA domain"/>
    <property type="match status" value="1"/>
</dbReference>
<dbReference type="GO" id="GO:0015031">
    <property type="term" value="P:protein transport"/>
    <property type="evidence" value="ECO:0007669"/>
    <property type="project" value="UniProtKB-KW"/>
</dbReference>
<evidence type="ECO:0000256" key="9">
    <source>
        <dbReference type="ARBA" id="ARBA00022989"/>
    </source>
</evidence>
<feature type="domain" description="RING-type" evidence="18">
    <location>
        <begin position="244"/>
        <end position="286"/>
    </location>
</feature>
<evidence type="ECO:0000256" key="7">
    <source>
        <dbReference type="ARBA" id="ARBA00022833"/>
    </source>
</evidence>
<dbReference type="InterPro" id="IPR001841">
    <property type="entry name" value="Znf_RING"/>
</dbReference>
<sequence>MAIGTSMKGGYKGVTVLLLYISFFFFVGTVTANVVVYGKNFTLAFDEIEANFAPSVKSSGAKGTLYIAEPLDACSPLRNKINQTEGSLAPFVLIIRGRCTFEDKVRRAQSAGFEAAIVYDDEDDDALVAMAGSSAGIKIHAVFVSKRSGEALKKYCGFPGIEIWIIPTFENSAWSIMAISFISLLAMSAVLATCFFVRRHRIRRERPRAPHVREFHGMSSRLVKAMPSLIFTSVLEDNCTSVTCAICLEDYCVGEKLRVLPCRHKFHAACVDAWLTTWRTFCPVCKRDARTTTGNPPASERTPLLSSGAASPSSSVGSSSTRFSFAASSSAIQIGRGSSRSPSVSRGHSLSSTTYLPQSLRSYRNSPALISPSRSSVDLRNASSQRSLASHLGVSSHSLGYPSFSPHNSRYISPYIPSSSNASPSYIGSSSRHPCLLNCSESAASISPFASAQSLPGC</sequence>
<dbReference type="GO" id="GO:0012505">
    <property type="term" value="C:endomembrane system"/>
    <property type="evidence" value="ECO:0007669"/>
    <property type="project" value="UniProtKB-SubCell"/>
</dbReference>
<feature type="compositionally biased region" description="Low complexity" evidence="16">
    <location>
        <begin position="303"/>
        <end position="318"/>
    </location>
</feature>
<evidence type="ECO:0000256" key="3">
    <source>
        <dbReference type="ARBA" id="ARBA00022692"/>
    </source>
</evidence>
<dbReference type="GO" id="GO:0032586">
    <property type="term" value="C:protein storage vacuole membrane"/>
    <property type="evidence" value="ECO:0007669"/>
    <property type="project" value="UniProtKB-SubCell"/>
</dbReference>
<dbReference type="FunFam" id="3.50.30.30:FF:000020">
    <property type="entry name" value="Receptor homology region transmembrane domain-and RING domain-containing protein 2"/>
    <property type="match status" value="1"/>
</dbReference>
<protein>
    <submittedName>
        <fullName evidence="19">Zinc finger protein</fullName>
    </submittedName>
</protein>
<dbReference type="GO" id="GO:0008270">
    <property type="term" value="F:zinc ion binding"/>
    <property type="evidence" value="ECO:0007669"/>
    <property type="project" value="UniProtKB-KW"/>
</dbReference>
<name>A0A200Q0Z2_MACCD</name>
<dbReference type="Gene3D" id="3.30.40.10">
    <property type="entry name" value="Zinc/RING finger domain, C3HC4 (zinc finger)"/>
    <property type="match status" value="1"/>
</dbReference>
<dbReference type="InterPro" id="IPR013083">
    <property type="entry name" value="Znf_RING/FYVE/PHD"/>
</dbReference>
<comment type="subcellular location">
    <subcellularLocation>
        <location evidence="13">Endomembrane system</location>
        <topology evidence="13">Single-pass type I membrane protein</topology>
    </subcellularLocation>
    <subcellularLocation>
        <location evidence="14">Protein storage vacuole membrane</location>
    </subcellularLocation>
</comment>
<dbReference type="EMBL" id="MVGT01003409">
    <property type="protein sequence ID" value="OVA04065.1"/>
    <property type="molecule type" value="Genomic_DNA"/>
</dbReference>
<dbReference type="SUPFAM" id="SSF57850">
    <property type="entry name" value="RING/U-box"/>
    <property type="match status" value="1"/>
</dbReference>
<dbReference type="Gene3D" id="3.50.30.30">
    <property type="match status" value="1"/>
</dbReference>
<dbReference type="InterPro" id="IPR046450">
    <property type="entry name" value="PA_dom_sf"/>
</dbReference>
<evidence type="ECO:0000313" key="19">
    <source>
        <dbReference type="EMBL" id="OVA04065.1"/>
    </source>
</evidence>
<dbReference type="OrthoDB" id="8062037at2759"/>
<evidence type="ECO:0000313" key="20">
    <source>
        <dbReference type="Proteomes" id="UP000195402"/>
    </source>
</evidence>
<keyword evidence="6 15" id="KW-0863">Zinc-finger</keyword>
<evidence type="ECO:0000256" key="2">
    <source>
        <dbReference type="ARBA" id="ARBA00022554"/>
    </source>
</evidence>
<dbReference type="FunCoup" id="A0A200Q0Z2">
    <property type="interactions" value="3067"/>
</dbReference>
<dbReference type="Pfam" id="PF13639">
    <property type="entry name" value="zf-RING_2"/>
    <property type="match status" value="1"/>
</dbReference>
<keyword evidence="5" id="KW-0732">Signal</keyword>
<keyword evidence="10 17" id="KW-0472">Membrane</keyword>
<feature type="region of interest" description="Disordered" evidence="16">
    <location>
        <begin position="290"/>
        <end position="318"/>
    </location>
</feature>
<keyword evidence="1" id="KW-0813">Transport</keyword>
<evidence type="ECO:0000256" key="8">
    <source>
        <dbReference type="ARBA" id="ARBA00022927"/>
    </source>
</evidence>
<keyword evidence="12" id="KW-0325">Glycoprotein</keyword>
<evidence type="ECO:0000256" key="5">
    <source>
        <dbReference type="ARBA" id="ARBA00022729"/>
    </source>
</evidence>
<keyword evidence="8" id="KW-0653">Protein transport</keyword>
<evidence type="ECO:0000259" key="18">
    <source>
        <dbReference type="PROSITE" id="PS50089"/>
    </source>
</evidence>
<evidence type="ECO:0000256" key="1">
    <source>
        <dbReference type="ARBA" id="ARBA00022448"/>
    </source>
</evidence>
<evidence type="ECO:0000256" key="4">
    <source>
        <dbReference type="ARBA" id="ARBA00022723"/>
    </source>
</evidence>
<keyword evidence="4" id="KW-0479">Metal-binding</keyword>
<evidence type="ECO:0000256" key="15">
    <source>
        <dbReference type="PROSITE-ProRule" id="PRU00175"/>
    </source>
</evidence>
<keyword evidence="9 17" id="KW-1133">Transmembrane helix</keyword>
<keyword evidence="3 17" id="KW-0812">Transmembrane</keyword>
<dbReference type="OMA" id="VYTIFTV"/>
<dbReference type="STRING" id="56857.A0A200Q0Z2"/>